<feature type="chain" id="PRO_5014418027" description="beta-glucosidase" evidence="7">
    <location>
        <begin position="25"/>
        <end position="97"/>
    </location>
</feature>
<protein>
    <recommendedName>
        <fullName evidence="3">beta-glucosidase</fullName>
        <ecNumber evidence="3">3.2.1.21</ecNumber>
    </recommendedName>
</protein>
<dbReference type="Gene3D" id="3.20.20.300">
    <property type="entry name" value="Glycoside hydrolase, family 3, N-terminal domain"/>
    <property type="match status" value="1"/>
</dbReference>
<dbReference type="PANTHER" id="PTHR30620">
    <property type="entry name" value="PERIPLASMIC BETA-GLUCOSIDASE-RELATED"/>
    <property type="match status" value="1"/>
</dbReference>
<evidence type="ECO:0000256" key="7">
    <source>
        <dbReference type="SAM" id="SignalP"/>
    </source>
</evidence>
<accession>A0A2J6XG12</accession>
<dbReference type="PANTHER" id="PTHR30620:SF16">
    <property type="entry name" value="LYSOSOMAL BETA GLUCOSIDASE"/>
    <property type="match status" value="1"/>
</dbReference>
<comment type="catalytic activity">
    <reaction evidence="1">
        <text>Hydrolysis of terminal, non-reducing beta-D-glucosyl residues with release of beta-D-glucose.</text>
        <dbReference type="EC" id="3.2.1.21"/>
    </reaction>
</comment>
<comment type="caution">
    <text evidence="8">The sequence shown here is derived from an EMBL/GenBank/DDBJ whole genome shotgun (WGS) entry which is preliminary data.</text>
</comment>
<evidence type="ECO:0000256" key="3">
    <source>
        <dbReference type="ARBA" id="ARBA00012744"/>
    </source>
</evidence>
<keyword evidence="5" id="KW-0378">Hydrolase</keyword>
<feature type="non-terminal residue" evidence="8">
    <location>
        <position position="97"/>
    </location>
</feature>
<evidence type="ECO:0000256" key="1">
    <source>
        <dbReference type="ARBA" id="ARBA00000448"/>
    </source>
</evidence>
<feature type="signal peptide" evidence="7">
    <location>
        <begin position="1"/>
        <end position="24"/>
    </location>
</feature>
<reference evidence="8 9" key="1">
    <citation type="submission" date="2018-01" db="EMBL/GenBank/DDBJ databases">
        <title>Metagenomic assembled genomes from two thermal pools in the Uzon Caldera, Kamchatka, Russia.</title>
        <authorList>
            <person name="Wilkins L."/>
            <person name="Ettinger C."/>
        </authorList>
    </citation>
    <scope>NUCLEOTIDE SEQUENCE [LARGE SCALE GENOMIC DNA]</scope>
    <source>
        <strain evidence="8">ZAV-02</strain>
    </source>
</reference>
<dbReference type="Proteomes" id="UP000243376">
    <property type="component" value="Unassembled WGS sequence"/>
</dbReference>
<dbReference type="InterPro" id="IPR036962">
    <property type="entry name" value="Glyco_hydro_3_N_sf"/>
</dbReference>
<dbReference type="SUPFAM" id="SSF51445">
    <property type="entry name" value="(Trans)glycosidases"/>
    <property type="match status" value="1"/>
</dbReference>
<keyword evidence="6" id="KW-0326">Glycosidase</keyword>
<dbReference type="InterPro" id="IPR051915">
    <property type="entry name" value="Cellulose_Degrad_GH3"/>
</dbReference>
<evidence type="ECO:0000256" key="4">
    <source>
        <dbReference type="ARBA" id="ARBA00022729"/>
    </source>
</evidence>
<evidence type="ECO:0000256" key="6">
    <source>
        <dbReference type="ARBA" id="ARBA00023295"/>
    </source>
</evidence>
<name>A0A2J6XG12_9CHLR</name>
<sequence length="97" mass="10371">MRLQYLLCLVMLVGVFGACGTLNAPTATPTPVIPLYRNPAAPIAERVEDLLQRMTLAEKIGQMTLIEKNSITADQVRELAIGGVLSGGGGYPRDENS</sequence>
<evidence type="ECO:0000256" key="5">
    <source>
        <dbReference type="ARBA" id="ARBA00022801"/>
    </source>
</evidence>
<dbReference type="AlphaFoldDB" id="A0A2J6XG12"/>
<organism evidence="8 9">
    <name type="scientific">Chloroflexus aggregans</name>
    <dbReference type="NCBI Taxonomy" id="152260"/>
    <lineage>
        <taxon>Bacteria</taxon>
        <taxon>Bacillati</taxon>
        <taxon>Chloroflexota</taxon>
        <taxon>Chloroflexia</taxon>
        <taxon>Chloroflexales</taxon>
        <taxon>Chloroflexineae</taxon>
        <taxon>Chloroflexaceae</taxon>
        <taxon>Chloroflexus</taxon>
    </lineage>
</organism>
<evidence type="ECO:0000313" key="9">
    <source>
        <dbReference type="Proteomes" id="UP000243376"/>
    </source>
</evidence>
<gene>
    <name evidence="8" type="ORF">C0184_00145</name>
</gene>
<dbReference type="EMBL" id="PNIQ01000011">
    <property type="protein sequence ID" value="PMP87479.1"/>
    <property type="molecule type" value="Genomic_DNA"/>
</dbReference>
<dbReference type="InterPro" id="IPR017853">
    <property type="entry name" value="GH"/>
</dbReference>
<proteinExistence type="inferred from homology"/>
<comment type="similarity">
    <text evidence="2">Belongs to the glycosyl hydrolase 3 family.</text>
</comment>
<keyword evidence="4 7" id="KW-0732">Signal</keyword>
<dbReference type="GO" id="GO:0009251">
    <property type="term" value="P:glucan catabolic process"/>
    <property type="evidence" value="ECO:0007669"/>
    <property type="project" value="TreeGrafter"/>
</dbReference>
<evidence type="ECO:0000313" key="8">
    <source>
        <dbReference type="EMBL" id="PMP87479.1"/>
    </source>
</evidence>
<dbReference type="PROSITE" id="PS51257">
    <property type="entry name" value="PROKAR_LIPOPROTEIN"/>
    <property type="match status" value="1"/>
</dbReference>
<evidence type="ECO:0000256" key="2">
    <source>
        <dbReference type="ARBA" id="ARBA00005336"/>
    </source>
</evidence>
<dbReference type="GO" id="GO:0008422">
    <property type="term" value="F:beta-glucosidase activity"/>
    <property type="evidence" value="ECO:0007669"/>
    <property type="project" value="UniProtKB-EC"/>
</dbReference>
<dbReference type="EC" id="3.2.1.21" evidence="3"/>